<feature type="compositionally biased region" description="Basic and acidic residues" evidence="1">
    <location>
        <begin position="17"/>
        <end position="40"/>
    </location>
</feature>
<feature type="region of interest" description="Disordered" evidence="1">
    <location>
        <begin position="1"/>
        <end position="105"/>
    </location>
</feature>
<dbReference type="Proteomes" id="UP000036403">
    <property type="component" value="Unassembled WGS sequence"/>
</dbReference>
<name>A0A0J7P3G7_LASNI</name>
<dbReference type="EMBL" id="LBMM01000208">
    <property type="protein sequence ID" value="KMR04479.1"/>
    <property type="molecule type" value="Genomic_DNA"/>
</dbReference>
<accession>A0A0J7P3G7</accession>
<dbReference type="AlphaFoldDB" id="A0A0J7P3G7"/>
<evidence type="ECO:0000313" key="3">
    <source>
        <dbReference type="Proteomes" id="UP000036403"/>
    </source>
</evidence>
<comment type="caution">
    <text evidence="2">The sequence shown here is derived from an EMBL/GenBank/DDBJ whole genome shotgun (WGS) entry which is preliminary data.</text>
</comment>
<reference evidence="2 3" key="1">
    <citation type="submission" date="2015-04" db="EMBL/GenBank/DDBJ databases">
        <title>Lasius niger genome sequencing.</title>
        <authorList>
            <person name="Konorov E.A."/>
            <person name="Nikitin M.A."/>
            <person name="Kirill M.V."/>
            <person name="Chang P."/>
        </authorList>
    </citation>
    <scope>NUCLEOTIDE SEQUENCE [LARGE SCALE GENOMIC DNA]</scope>
    <source>
        <tissue evidence="2">Whole</tissue>
    </source>
</reference>
<evidence type="ECO:0000313" key="2">
    <source>
        <dbReference type="EMBL" id="KMR04479.1"/>
    </source>
</evidence>
<proteinExistence type="predicted"/>
<evidence type="ECO:0000256" key="1">
    <source>
        <dbReference type="SAM" id="MobiDB-lite"/>
    </source>
</evidence>
<keyword evidence="3" id="KW-1185">Reference proteome</keyword>
<dbReference type="PaxDb" id="67767-A0A0J7P3G7"/>
<gene>
    <name evidence="2" type="ORF">RF55_689</name>
</gene>
<protein>
    <submittedName>
        <fullName evidence="2">Uncharacterized protein</fullName>
    </submittedName>
</protein>
<sequence length="105" mass="10869">MLTGDTGRQRGRNGGRKQGEERKPNGPRGRDGRRNGKRGLEFGSILASSSPRSATGGRSRPPLAHPPHSAPPSCTSGNLVASGENVSREDNEAGEGGTIRDLPGG</sequence>
<organism evidence="2 3">
    <name type="scientific">Lasius niger</name>
    <name type="common">Black garden ant</name>
    <dbReference type="NCBI Taxonomy" id="67767"/>
    <lineage>
        <taxon>Eukaryota</taxon>
        <taxon>Metazoa</taxon>
        <taxon>Ecdysozoa</taxon>
        <taxon>Arthropoda</taxon>
        <taxon>Hexapoda</taxon>
        <taxon>Insecta</taxon>
        <taxon>Pterygota</taxon>
        <taxon>Neoptera</taxon>
        <taxon>Endopterygota</taxon>
        <taxon>Hymenoptera</taxon>
        <taxon>Apocrita</taxon>
        <taxon>Aculeata</taxon>
        <taxon>Formicoidea</taxon>
        <taxon>Formicidae</taxon>
        <taxon>Formicinae</taxon>
        <taxon>Lasius</taxon>
        <taxon>Lasius</taxon>
    </lineage>
</organism>